<dbReference type="RefSeq" id="WP_244281161.1">
    <property type="nucleotide sequence ID" value="NZ_FOCL01000019.1"/>
</dbReference>
<gene>
    <name evidence="6" type="ORF">SAMN05192574_119105</name>
</gene>
<accession>A0A1H8UJW4</accession>
<evidence type="ECO:0000256" key="5">
    <source>
        <dbReference type="PIRSR" id="PIRSR601486-1"/>
    </source>
</evidence>
<protein>
    <submittedName>
        <fullName evidence="6">Hemoglobin</fullName>
    </submittedName>
</protein>
<evidence type="ECO:0000256" key="2">
    <source>
        <dbReference type="ARBA" id="ARBA00022617"/>
    </source>
</evidence>
<proteinExistence type="predicted"/>
<dbReference type="STRING" id="551995.SAMN05192574_119105"/>
<keyword evidence="4 5" id="KW-0408">Iron</keyword>
<evidence type="ECO:0000256" key="3">
    <source>
        <dbReference type="ARBA" id="ARBA00022723"/>
    </source>
</evidence>
<dbReference type="InterPro" id="IPR012292">
    <property type="entry name" value="Globin/Proto"/>
</dbReference>
<name>A0A1H8UJW4_9SPHI</name>
<dbReference type="Gene3D" id="1.10.490.10">
    <property type="entry name" value="Globins"/>
    <property type="match status" value="1"/>
</dbReference>
<evidence type="ECO:0000313" key="7">
    <source>
        <dbReference type="Proteomes" id="UP000198942"/>
    </source>
</evidence>
<evidence type="ECO:0000256" key="4">
    <source>
        <dbReference type="ARBA" id="ARBA00023004"/>
    </source>
</evidence>
<feature type="binding site" description="distal binding residue" evidence="5">
    <location>
        <position position="71"/>
    </location>
    <ligand>
        <name>heme</name>
        <dbReference type="ChEBI" id="CHEBI:30413"/>
    </ligand>
    <ligandPart>
        <name>Fe</name>
        <dbReference type="ChEBI" id="CHEBI:18248"/>
    </ligandPart>
</feature>
<evidence type="ECO:0000313" key="6">
    <source>
        <dbReference type="EMBL" id="SEP03509.1"/>
    </source>
</evidence>
<keyword evidence="3 5" id="KW-0479">Metal-binding</keyword>
<keyword evidence="2 5" id="KW-0349">Heme</keyword>
<dbReference type="CDD" id="cd08916">
    <property type="entry name" value="TrHb3_P"/>
    <property type="match status" value="1"/>
</dbReference>
<keyword evidence="1" id="KW-0813">Transport</keyword>
<dbReference type="Pfam" id="PF01152">
    <property type="entry name" value="Bac_globin"/>
    <property type="match status" value="1"/>
</dbReference>
<dbReference type="GO" id="GO:0046872">
    <property type="term" value="F:metal ion binding"/>
    <property type="evidence" value="ECO:0007669"/>
    <property type="project" value="UniProtKB-KW"/>
</dbReference>
<dbReference type="Proteomes" id="UP000198942">
    <property type="component" value="Unassembled WGS sequence"/>
</dbReference>
<keyword evidence="7" id="KW-1185">Reference proteome</keyword>
<dbReference type="SUPFAM" id="SSF46458">
    <property type="entry name" value="Globin-like"/>
    <property type="match status" value="1"/>
</dbReference>
<dbReference type="GO" id="GO:0019825">
    <property type="term" value="F:oxygen binding"/>
    <property type="evidence" value="ECO:0007669"/>
    <property type="project" value="InterPro"/>
</dbReference>
<reference evidence="7" key="1">
    <citation type="submission" date="2016-10" db="EMBL/GenBank/DDBJ databases">
        <authorList>
            <person name="Varghese N."/>
            <person name="Submissions S."/>
        </authorList>
    </citation>
    <scope>NUCLEOTIDE SEQUENCE [LARGE SCALE GENOMIC DNA]</scope>
    <source>
        <strain evidence="7">Gh-48</strain>
    </source>
</reference>
<sequence length="131" mass="15253">MEMERQLLDLSDVKLMVDTFYDKVQKDDLLGPIFNGRIQDNWPQHLEKMYAFWQTTLLGEHTYSGRPFPPHATLPVGPAHFNRWINLFTQTIDELFSGEKAEEAKWRAAKIAQMFELKVQHFQSSSGQALL</sequence>
<dbReference type="GO" id="GO:0020037">
    <property type="term" value="F:heme binding"/>
    <property type="evidence" value="ECO:0007669"/>
    <property type="project" value="InterPro"/>
</dbReference>
<dbReference type="EMBL" id="FOCL01000019">
    <property type="protein sequence ID" value="SEP03509.1"/>
    <property type="molecule type" value="Genomic_DNA"/>
</dbReference>
<dbReference type="InterPro" id="IPR001486">
    <property type="entry name" value="Hemoglobin_trunc"/>
</dbReference>
<organism evidence="6 7">
    <name type="scientific">Mucilaginibacter gossypiicola</name>
    <dbReference type="NCBI Taxonomy" id="551995"/>
    <lineage>
        <taxon>Bacteria</taxon>
        <taxon>Pseudomonadati</taxon>
        <taxon>Bacteroidota</taxon>
        <taxon>Sphingobacteriia</taxon>
        <taxon>Sphingobacteriales</taxon>
        <taxon>Sphingobacteriaceae</taxon>
        <taxon>Mucilaginibacter</taxon>
    </lineage>
</organism>
<evidence type="ECO:0000256" key="1">
    <source>
        <dbReference type="ARBA" id="ARBA00022448"/>
    </source>
</evidence>
<dbReference type="AlphaFoldDB" id="A0A1H8UJW4"/>
<dbReference type="InterPro" id="IPR009050">
    <property type="entry name" value="Globin-like_sf"/>
</dbReference>